<gene>
    <name evidence="3" type="ORF">DJFAAGMI_02994</name>
</gene>
<dbReference type="Gene3D" id="3.40.190.10">
    <property type="entry name" value="Periplasmic binding protein-like II"/>
    <property type="match status" value="1"/>
</dbReference>
<evidence type="ECO:0000313" key="3">
    <source>
        <dbReference type="EMBL" id="MBS3020233.1"/>
    </source>
</evidence>
<evidence type="ECO:0000256" key="2">
    <source>
        <dbReference type="SAM" id="SignalP"/>
    </source>
</evidence>
<keyword evidence="2" id="KW-0732">Signal</keyword>
<dbReference type="RefSeq" id="WP_211457726.1">
    <property type="nucleotide sequence ID" value="NZ_JAANES010000003.1"/>
</dbReference>
<keyword evidence="4" id="KW-1185">Reference proteome</keyword>
<dbReference type="Gene3D" id="3.40.190.150">
    <property type="entry name" value="Bordetella uptake gene, domain 1"/>
    <property type="match status" value="1"/>
</dbReference>
<dbReference type="EMBL" id="JAANES010000003">
    <property type="protein sequence ID" value="MBS3020233.1"/>
    <property type="molecule type" value="Genomic_DNA"/>
</dbReference>
<dbReference type="CDD" id="cd13578">
    <property type="entry name" value="PBP2_Bug27"/>
    <property type="match status" value="1"/>
</dbReference>
<organism evidence="3 4">
    <name type="scientific">Comamonas brasiliensis</name>
    <dbReference type="NCBI Taxonomy" id="1812482"/>
    <lineage>
        <taxon>Bacteria</taxon>
        <taxon>Pseudomonadati</taxon>
        <taxon>Pseudomonadota</taxon>
        <taxon>Betaproteobacteria</taxon>
        <taxon>Burkholderiales</taxon>
        <taxon>Comamonadaceae</taxon>
        <taxon>Comamonas</taxon>
    </lineage>
</organism>
<evidence type="ECO:0008006" key="5">
    <source>
        <dbReference type="Google" id="ProtNLM"/>
    </source>
</evidence>
<reference evidence="3 4" key="1">
    <citation type="submission" date="2020-03" db="EMBL/GenBank/DDBJ databases">
        <title>The role of nitrogen metabolism on polyethylene biodegradation.</title>
        <authorList>
            <person name="Peixoto J."/>
            <person name="Vizzotto C.S."/>
            <person name="Ramos A."/>
            <person name="Alves G."/>
            <person name="Steindorff A."/>
            <person name="Kruger R."/>
        </authorList>
    </citation>
    <scope>NUCLEOTIDE SEQUENCE [LARGE SCALE GENOMIC DNA]</scope>
    <source>
        <strain evidence="3 4">PE63</strain>
    </source>
</reference>
<protein>
    <recommendedName>
        <fullName evidence="5">Tripartite tricarboxylate transporter substrate binding protein</fullName>
    </recommendedName>
</protein>
<dbReference type="PANTHER" id="PTHR42928:SF5">
    <property type="entry name" value="BLR1237 PROTEIN"/>
    <property type="match status" value="1"/>
</dbReference>
<sequence length="320" mass="33692">MFKKALVSACLLSASALVLADSYPSRPITLMVGFPPGGGADAVARIVSEKLGRVLNQPVLVDNRPGAGTTIASDLVARAPADGYTLLLGSANLYGTDQILYKSARYDGVRSFTPIMRWSDSPMLLAVKKDFPEKTVAGLIEQARKHPGKLTYSSSGSGVVTHLAGASFAHAAGIDMLHVPFKGGAPSIQAVGAGDVDMTFGTPPSVMPMAAGGKLRIMAVTTAQRSQLFPDLPAMQESGIDGADFTLWFGLYGPAKLPREITQKLFEASRQALSDPEVKAKLEKQGVVAYPSASPQEFEAWAQADGKKQKAVAERAMAGQ</sequence>
<dbReference type="InterPro" id="IPR042100">
    <property type="entry name" value="Bug_dom1"/>
</dbReference>
<dbReference type="Proteomes" id="UP001647436">
    <property type="component" value="Unassembled WGS sequence"/>
</dbReference>
<dbReference type="SUPFAM" id="SSF53850">
    <property type="entry name" value="Periplasmic binding protein-like II"/>
    <property type="match status" value="1"/>
</dbReference>
<dbReference type="PIRSF" id="PIRSF017082">
    <property type="entry name" value="YflP"/>
    <property type="match status" value="1"/>
</dbReference>
<evidence type="ECO:0000313" key="4">
    <source>
        <dbReference type="Proteomes" id="UP001647436"/>
    </source>
</evidence>
<evidence type="ECO:0000256" key="1">
    <source>
        <dbReference type="ARBA" id="ARBA00006987"/>
    </source>
</evidence>
<name>A0ABS5LUQ4_9BURK</name>
<comment type="caution">
    <text evidence="3">The sequence shown here is derived from an EMBL/GenBank/DDBJ whole genome shotgun (WGS) entry which is preliminary data.</text>
</comment>
<feature type="signal peptide" evidence="2">
    <location>
        <begin position="1"/>
        <end position="20"/>
    </location>
</feature>
<dbReference type="PANTHER" id="PTHR42928">
    <property type="entry name" value="TRICARBOXYLATE-BINDING PROTEIN"/>
    <property type="match status" value="1"/>
</dbReference>
<feature type="chain" id="PRO_5045364173" description="Tripartite tricarboxylate transporter substrate binding protein" evidence="2">
    <location>
        <begin position="21"/>
        <end position="320"/>
    </location>
</feature>
<accession>A0ABS5LUQ4</accession>
<dbReference type="Pfam" id="PF03401">
    <property type="entry name" value="TctC"/>
    <property type="match status" value="1"/>
</dbReference>
<comment type="similarity">
    <text evidence="1">Belongs to the UPF0065 (bug) family.</text>
</comment>
<proteinExistence type="inferred from homology"/>
<dbReference type="InterPro" id="IPR005064">
    <property type="entry name" value="BUG"/>
</dbReference>